<evidence type="ECO:0000256" key="3">
    <source>
        <dbReference type="ARBA" id="ARBA00023125"/>
    </source>
</evidence>
<dbReference type="Gene3D" id="3.40.190.290">
    <property type="match status" value="1"/>
</dbReference>
<dbReference type="Gene3D" id="1.10.10.10">
    <property type="entry name" value="Winged helix-like DNA-binding domain superfamily/Winged helix DNA-binding domain"/>
    <property type="match status" value="1"/>
</dbReference>
<proteinExistence type="inferred from homology"/>
<protein>
    <submittedName>
        <fullName evidence="6">HTH-type transcriptional regulator PgrR</fullName>
    </submittedName>
</protein>
<dbReference type="PANTHER" id="PTHR30537:SF1">
    <property type="entry name" value="HTH-TYPE TRANSCRIPTIONAL REGULATOR PGRR"/>
    <property type="match status" value="1"/>
</dbReference>
<keyword evidence="4" id="KW-0804">Transcription</keyword>
<dbReference type="InterPro" id="IPR058163">
    <property type="entry name" value="LysR-type_TF_proteobact-type"/>
</dbReference>
<dbReference type="PANTHER" id="PTHR30537">
    <property type="entry name" value="HTH-TYPE TRANSCRIPTIONAL REGULATOR"/>
    <property type="match status" value="1"/>
</dbReference>
<dbReference type="InterPro" id="IPR000847">
    <property type="entry name" value="LysR_HTH_N"/>
</dbReference>
<evidence type="ECO:0000256" key="2">
    <source>
        <dbReference type="ARBA" id="ARBA00023015"/>
    </source>
</evidence>
<dbReference type="FunFam" id="1.10.10.10:FF:000001">
    <property type="entry name" value="LysR family transcriptional regulator"/>
    <property type="match status" value="1"/>
</dbReference>
<dbReference type="CDD" id="cd08474">
    <property type="entry name" value="PBP2_CrgA_like_5"/>
    <property type="match status" value="1"/>
</dbReference>
<dbReference type="InterPro" id="IPR005119">
    <property type="entry name" value="LysR_subst-bd"/>
</dbReference>
<comment type="caution">
    <text evidence="6">The sequence shown here is derived from an EMBL/GenBank/DDBJ whole genome shotgun (WGS) entry which is preliminary data.</text>
</comment>
<evidence type="ECO:0000313" key="6">
    <source>
        <dbReference type="EMBL" id="KAF1018814.1"/>
    </source>
</evidence>
<dbReference type="Pfam" id="PF00126">
    <property type="entry name" value="HTH_1"/>
    <property type="match status" value="1"/>
</dbReference>
<evidence type="ECO:0000256" key="4">
    <source>
        <dbReference type="ARBA" id="ARBA00023163"/>
    </source>
</evidence>
<dbReference type="FunFam" id="3.40.190.290:FF:000012">
    <property type="entry name" value="Transcriptional regulator, LysR family"/>
    <property type="match status" value="1"/>
</dbReference>
<dbReference type="PROSITE" id="PS50931">
    <property type="entry name" value="HTH_LYSR"/>
    <property type="match status" value="1"/>
</dbReference>
<dbReference type="SUPFAM" id="SSF53850">
    <property type="entry name" value="Periplasmic binding protein-like II"/>
    <property type="match status" value="1"/>
</dbReference>
<organism evidence="6 7">
    <name type="scientific">Paracidovorax wautersii</name>
    <dbReference type="NCBI Taxonomy" id="1177982"/>
    <lineage>
        <taxon>Bacteria</taxon>
        <taxon>Pseudomonadati</taxon>
        <taxon>Pseudomonadota</taxon>
        <taxon>Betaproteobacteria</taxon>
        <taxon>Burkholderiales</taxon>
        <taxon>Comamonadaceae</taxon>
        <taxon>Paracidovorax</taxon>
    </lineage>
</organism>
<dbReference type="EMBL" id="WNDQ01000073">
    <property type="protein sequence ID" value="KAF1018814.1"/>
    <property type="molecule type" value="Genomic_DNA"/>
</dbReference>
<comment type="similarity">
    <text evidence="1">Belongs to the LysR transcriptional regulatory family.</text>
</comment>
<dbReference type="GO" id="GO:0043565">
    <property type="term" value="F:sequence-specific DNA binding"/>
    <property type="evidence" value="ECO:0007669"/>
    <property type="project" value="TreeGrafter"/>
</dbReference>
<evidence type="ECO:0000313" key="7">
    <source>
        <dbReference type="Proteomes" id="UP000461670"/>
    </source>
</evidence>
<evidence type="ECO:0000256" key="1">
    <source>
        <dbReference type="ARBA" id="ARBA00009437"/>
    </source>
</evidence>
<dbReference type="Pfam" id="PF03466">
    <property type="entry name" value="LysR_substrate"/>
    <property type="match status" value="1"/>
</dbReference>
<dbReference type="InterPro" id="IPR036388">
    <property type="entry name" value="WH-like_DNA-bd_sf"/>
</dbReference>
<keyword evidence="2" id="KW-0805">Transcription regulation</keyword>
<feature type="domain" description="HTH lysR-type" evidence="5">
    <location>
        <begin position="8"/>
        <end position="65"/>
    </location>
</feature>
<dbReference type="AlphaFoldDB" id="A0A7V8FL40"/>
<keyword evidence="3" id="KW-0238">DNA-binding</keyword>
<accession>A0A7V8FL40</accession>
<dbReference type="SUPFAM" id="SSF46785">
    <property type="entry name" value="Winged helix' DNA-binding domain"/>
    <property type="match status" value="1"/>
</dbReference>
<dbReference type="GO" id="GO:0003700">
    <property type="term" value="F:DNA-binding transcription factor activity"/>
    <property type="evidence" value="ECO:0007669"/>
    <property type="project" value="InterPro"/>
</dbReference>
<dbReference type="PRINTS" id="PR00039">
    <property type="entry name" value="HTHLYSR"/>
</dbReference>
<dbReference type="GO" id="GO:0006351">
    <property type="term" value="P:DNA-templated transcription"/>
    <property type="evidence" value="ECO:0007669"/>
    <property type="project" value="TreeGrafter"/>
</dbReference>
<name>A0A7V8FL40_9BURK</name>
<sequence length="301" mass="33171">MQDKLLRESFSGLTAFFAVARERSFTRAAARLGLSQTALSHAVRGLEKKLGVQLLTRNSRSVMPTDAGERLLATVVPQFEEIDAEIQALSELRDSPTGTIRITASDHAIRMVLSPKLKKFLPKYPGIKVELFTDNGLVDLAAGQYDAGVRLGEQVAQDMIAVRISPDVRFTAVATKRYFANRAIPKTPEDMIQHNCINLRLATHGGLWAWEFEKGGRQVNVRVDGQLTYNSIFDCLDAAVAGLGLAYVPADMAHPYVRAGHLVPVLDDWVPPWSGLHLYYPSRRQPSGAMALLIAALRHEA</sequence>
<dbReference type="Proteomes" id="UP000461670">
    <property type="component" value="Unassembled WGS sequence"/>
</dbReference>
<evidence type="ECO:0000259" key="5">
    <source>
        <dbReference type="PROSITE" id="PS50931"/>
    </source>
</evidence>
<gene>
    <name evidence="6" type="primary">pgrR_4</name>
    <name evidence="6" type="ORF">GAK30_03475</name>
</gene>
<dbReference type="InterPro" id="IPR036390">
    <property type="entry name" value="WH_DNA-bd_sf"/>
</dbReference>
<reference evidence="7" key="1">
    <citation type="journal article" date="2020" name="MBio">
        <title>Horizontal gene transfer to a defensive symbiont with a reduced genome amongst a multipartite beetle microbiome.</title>
        <authorList>
            <person name="Waterworth S.C."/>
            <person name="Florez L.V."/>
            <person name="Rees E.R."/>
            <person name="Hertweck C."/>
            <person name="Kaltenpoth M."/>
            <person name="Kwan J.C."/>
        </authorList>
    </citation>
    <scope>NUCLEOTIDE SEQUENCE [LARGE SCALE GENOMIC DNA]</scope>
</reference>